<reference evidence="1 2" key="1">
    <citation type="submission" date="2018-03" db="EMBL/GenBank/DDBJ databases">
        <title>Genomic Encyclopedia of Type Strains, Phase III (KMG-III): the genomes of soil and plant-associated and newly described type strains.</title>
        <authorList>
            <person name="Whitman W."/>
        </authorList>
    </citation>
    <scope>NUCLEOTIDE SEQUENCE [LARGE SCALE GENOMIC DNA]</scope>
    <source>
        <strain evidence="1 2">CGMCC 4.7097</strain>
    </source>
</reference>
<dbReference type="SUPFAM" id="SSF53474">
    <property type="entry name" value="alpha/beta-Hydrolases"/>
    <property type="match status" value="1"/>
</dbReference>
<dbReference type="AlphaFoldDB" id="A0A2P8ICJ0"/>
<comment type="caution">
    <text evidence="1">The sequence shown here is derived from an EMBL/GenBank/DDBJ whole genome shotgun (WGS) entry which is preliminary data.</text>
</comment>
<keyword evidence="2" id="KW-1185">Reference proteome</keyword>
<evidence type="ECO:0000313" key="1">
    <source>
        <dbReference type="EMBL" id="PSL56191.1"/>
    </source>
</evidence>
<organism evidence="1 2">
    <name type="scientific">Saccharothrix carnea</name>
    <dbReference type="NCBI Taxonomy" id="1280637"/>
    <lineage>
        <taxon>Bacteria</taxon>
        <taxon>Bacillati</taxon>
        <taxon>Actinomycetota</taxon>
        <taxon>Actinomycetes</taxon>
        <taxon>Pseudonocardiales</taxon>
        <taxon>Pseudonocardiaceae</taxon>
        <taxon>Saccharothrix</taxon>
    </lineage>
</organism>
<proteinExistence type="predicted"/>
<sequence>MRGTVRICAKPDHRARRTAKKVAMRRFGVLLVVVLMGLVAAPAAASGVRRYEGEIDGARYRVMVPDRWNGTLVLWSHGAYGSPPDRIALTDRPETEAYLLSHGYALGASLFRTPVGWSAEDGLRDQIRLLDWFRREVGTPRRTISAGESIGGATSLVLAERNPGRFDGALSLCGATAGGAAYWNSGLDVVFALSVLLDVDVDLVRAADPAANQARLVEAITKAAGDPAARPRLALAAALADVPGWFDPTAPRPASVDEQVDWAVVWLRHFRAWAAGPARADLERWAGGNPSGNVGVDYRRVLGRSDERALVTRAYAAAGLDLEADLDRLAAAPRVAPEPRAVAYLARTSLPVGRTPWPVLTVHNAGDGLLPASNGTAYADRVRQPERLRQYTVDRAGHCRFSAAEEIVAFRTLFERIGTGRWPTADVTVMNAAAAGLGPALQLTSNPLTGSDVAVRPAFAPFQAGLYPRP</sequence>
<dbReference type="Proteomes" id="UP000241118">
    <property type="component" value="Unassembled WGS sequence"/>
</dbReference>
<dbReference type="EMBL" id="PYAX01000004">
    <property type="protein sequence ID" value="PSL56191.1"/>
    <property type="molecule type" value="Genomic_DNA"/>
</dbReference>
<gene>
    <name evidence="1" type="ORF">B0I31_104482</name>
</gene>
<evidence type="ECO:0000313" key="2">
    <source>
        <dbReference type="Proteomes" id="UP000241118"/>
    </source>
</evidence>
<accession>A0A2P8ICJ0</accession>
<dbReference type="Gene3D" id="3.40.50.1820">
    <property type="entry name" value="alpha/beta hydrolase"/>
    <property type="match status" value="1"/>
</dbReference>
<dbReference type="InterPro" id="IPR029058">
    <property type="entry name" value="AB_hydrolase_fold"/>
</dbReference>
<name>A0A2P8ICJ0_SACCR</name>
<protein>
    <submittedName>
        <fullName evidence="1">Uncharacterized protein</fullName>
    </submittedName>
</protein>